<dbReference type="InterPro" id="IPR032710">
    <property type="entry name" value="NTF2-like_dom_sf"/>
</dbReference>
<gene>
    <name evidence="1" type="ORF">MCNF_49510</name>
</gene>
<dbReference type="SUPFAM" id="SSF54427">
    <property type="entry name" value="NTF2-like"/>
    <property type="match status" value="1"/>
</dbReference>
<protein>
    <submittedName>
        <fullName evidence="1">Uncharacterized protein</fullName>
    </submittedName>
</protein>
<accession>A0A7I7Y3X9</accession>
<dbReference type="AlphaFoldDB" id="A0A7I7Y3X9"/>
<proteinExistence type="predicted"/>
<organism evidence="1 2">
    <name type="scientific">Mycolicibacterium confluentis</name>
    <dbReference type="NCBI Taxonomy" id="28047"/>
    <lineage>
        <taxon>Bacteria</taxon>
        <taxon>Bacillati</taxon>
        <taxon>Actinomycetota</taxon>
        <taxon>Actinomycetes</taxon>
        <taxon>Mycobacteriales</taxon>
        <taxon>Mycobacteriaceae</taxon>
        <taxon>Mycolicibacterium</taxon>
    </lineage>
</organism>
<keyword evidence="2" id="KW-1185">Reference proteome</keyword>
<reference evidence="1" key="2">
    <citation type="submission" date="2020-02" db="EMBL/GenBank/DDBJ databases">
        <authorList>
            <person name="Matsumoto Y."/>
            <person name="Motooka D."/>
            <person name="Nakamura S."/>
        </authorList>
    </citation>
    <scope>NUCLEOTIDE SEQUENCE</scope>
    <source>
        <strain evidence="1">JCM 13671</strain>
    </source>
</reference>
<dbReference type="Pfam" id="PF12680">
    <property type="entry name" value="SnoaL_2"/>
    <property type="match status" value="1"/>
</dbReference>
<dbReference type="OrthoDB" id="8684708at2"/>
<dbReference type="Proteomes" id="UP000466931">
    <property type="component" value="Chromosome"/>
</dbReference>
<dbReference type="RefSeq" id="WP_085152111.1">
    <property type="nucleotide sequence ID" value="NZ_AP022612.1"/>
</dbReference>
<reference evidence="1" key="1">
    <citation type="journal article" date="2019" name="Emerg. Microbes Infect.">
        <title>Comprehensive subspecies identification of 175 nontuberculous mycobacteria species based on 7547 genomic profiles.</title>
        <authorList>
            <person name="Matsumoto Y."/>
            <person name="Kinjo T."/>
            <person name="Motooka D."/>
            <person name="Nabeya D."/>
            <person name="Jung N."/>
            <person name="Uechi K."/>
            <person name="Horii T."/>
            <person name="Iida T."/>
            <person name="Fujita J."/>
            <person name="Nakamura S."/>
        </authorList>
    </citation>
    <scope>NUCLEOTIDE SEQUENCE [LARGE SCALE GENOMIC DNA]</scope>
    <source>
        <strain evidence="1">JCM 13671</strain>
    </source>
</reference>
<name>A0A7I7Y3X9_9MYCO</name>
<dbReference type="Gene3D" id="3.10.450.50">
    <property type="match status" value="1"/>
</dbReference>
<evidence type="ECO:0000313" key="2">
    <source>
        <dbReference type="Proteomes" id="UP000466931"/>
    </source>
</evidence>
<evidence type="ECO:0000313" key="1">
    <source>
        <dbReference type="EMBL" id="BBZ36346.1"/>
    </source>
</evidence>
<sequence>MTLRHENSTVTWDELPAAVTTCLRALRDRDAATALTTFAADAEVTDEGRTVRGRSAIADWLSSAGSEFTYTTTCISATMPDASNVDVLQRLDGDFPGGVAELHHRFTLVGGLIRRLVIEP</sequence>
<dbReference type="InterPro" id="IPR037401">
    <property type="entry name" value="SnoaL-like"/>
</dbReference>
<dbReference type="EMBL" id="AP022612">
    <property type="protein sequence ID" value="BBZ36346.1"/>
    <property type="molecule type" value="Genomic_DNA"/>
</dbReference>